<accession>A0A4Z2I6S6</accession>
<evidence type="ECO:0000313" key="1">
    <source>
        <dbReference type="EMBL" id="TNN73155.1"/>
    </source>
</evidence>
<proteinExistence type="predicted"/>
<dbReference type="Proteomes" id="UP000314294">
    <property type="component" value="Unassembled WGS sequence"/>
</dbReference>
<comment type="caution">
    <text evidence="1">The sequence shown here is derived from an EMBL/GenBank/DDBJ whole genome shotgun (WGS) entry which is preliminary data.</text>
</comment>
<name>A0A4Z2I6S6_9TELE</name>
<organism evidence="1 2">
    <name type="scientific">Liparis tanakae</name>
    <name type="common">Tanaka's snailfish</name>
    <dbReference type="NCBI Taxonomy" id="230148"/>
    <lineage>
        <taxon>Eukaryota</taxon>
        <taxon>Metazoa</taxon>
        <taxon>Chordata</taxon>
        <taxon>Craniata</taxon>
        <taxon>Vertebrata</taxon>
        <taxon>Euteleostomi</taxon>
        <taxon>Actinopterygii</taxon>
        <taxon>Neopterygii</taxon>
        <taxon>Teleostei</taxon>
        <taxon>Neoteleostei</taxon>
        <taxon>Acanthomorphata</taxon>
        <taxon>Eupercaria</taxon>
        <taxon>Perciformes</taxon>
        <taxon>Cottioidei</taxon>
        <taxon>Cottales</taxon>
        <taxon>Liparidae</taxon>
        <taxon>Liparis</taxon>
    </lineage>
</organism>
<dbReference type="EMBL" id="SRLO01000128">
    <property type="protein sequence ID" value="TNN73155.1"/>
    <property type="molecule type" value="Genomic_DNA"/>
</dbReference>
<protein>
    <submittedName>
        <fullName evidence="1">Uncharacterized protein</fullName>
    </submittedName>
</protein>
<dbReference type="AlphaFoldDB" id="A0A4Z2I6S6"/>
<sequence>MEHGLQLRFWHRFAVCCGPGVDVKGESPSSIPNLHTKEALCHKRQSRGGGHGGFGNGVVVFDLFLGGWSRCRRSDIQETHLNHRAESRERKDAALYFAVE</sequence>
<keyword evidence="2" id="KW-1185">Reference proteome</keyword>
<reference evidence="1 2" key="1">
    <citation type="submission" date="2019-03" db="EMBL/GenBank/DDBJ databases">
        <title>First draft genome of Liparis tanakae, snailfish: a comprehensive survey of snailfish specific genes.</title>
        <authorList>
            <person name="Kim W."/>
            <person name="Song I."/>
            <person name="Jeong J.-H."/>
            <person name="Kim D."/>
            <person name="Kim S."/>
            <person name="Ryu S."/>
            <person name="Song J.Y."/>
            <person name="Lee S.K."/>
        </authorList>
    </citation>
    <scope>NUCLEOTIDE SEQUENCE [LARGE SCALE GENOMIC DNA]</scope>
    <source>
        <tissue evidence="1">Muscle</tissue>
    </source>
</reference>
<gene>
    <name evidence="1" type="ORF">EYF80_016641</name>
</gene>
<evidence type="ECO:0000313" key="2">
    <source>
        <dbReference type="Proteomes" id="UP000314294"/>
    </source>
</evidence>